<gene>
    <name evidence="1" type="ordered locus">Cmaq_0934</name>
</gene>
<dbReference type="Proteomes" id="UP000001137">
    <property type="component" value="Chromosome"/>
</dbReference>
<organism evidence="1 2">
    <name type="scientific">Caldivirga maquilingensis (strain ATCC 700844 / DSM 13496 / JCM 10307 / IC-167)</name>
    <dbReference type="NCBI Taxonomy" id="397948"/>
    <lineage>
        <taxon>Archaea</taxon>
        <taxon>Thermoproteota</taxon>
        <taxon>Thermoprotei</taxon>
        <taxon>Thermoproteales</taxon>
        <taxon>Thermoproteaceae</taxon>
        <taxon>Caldivirga</taxon>
    </lineage>
</organism>
<evidence type="ECO:0000313" key="2">
    <source>
        <dbReference type="Proteomes" id="UP000001137"/>
    </source>
</evidence>
<sequence length="180" mass="20864">MSEGERKAGELEYVRRTKYHVEDINGVEVTSFEVPYIRYFAEDELVYLEAVLDFKSTDDLIKRIDESKLGRKTIEKVFAYRLKQGDSGPEPWPVEPALLPSLIQNNAEPNPVYEVKPDEGLNELVSSAYGLNKFMFSYSIRINDINDFLFIGVLNKGFYKEVYILRNIEPMAIVKYNIYV</sequence>
<dbReference type="RefSeq" id="WP_012185985.1">
    <property type="nucleotide sequence ID" value="NC_009954.1"/>
</dbReference>
<dbReference type="HOGENOM" id="CLU_1709239_0_0_2"/>
<keyword evidence="2" id="KW-1185">Reference proteome</keyword>
<dbReference type="EMBL" id="CP000852">
    <property type="protein sequence ID" value="ABW01766.1"/>
    <property type="molecule type" value="Genomic_DNA"/>
</dbReference>
<reference evidence="1 2" key="1">
    <citation type="submission" date="2007-10" db="EMBL/GenBank/DDBJ databases">
        <title>Complete sequence of Caldivirga maquilingensis IC-167.</title>
        <authorList>
            <consortium name="US DOE Joint Genome Institute"/>
            <person name="Copeland A."/>
            <person name="Lucas S."/>
            <person name="Lapidus A."/>
            <person name="Barry K."/>
            <person name="Glavina del Rio T."/>
            <person name="Dalin E."/>
            <person name="Tice H."/>
            <person name="Pitluck S."/>
            <person name="Saunders E."/>
            <person name="Brettin T."/>
            <person name="Bruce D."/>
            <person name="Detter J.C."/>
            <person name="Han C."/>
            <person name="Schmutz J."/>
            <person name="Larimer F."/>
            <person name="Land M."/>
            <person name="Hauser L."/>
            <person name="Kyrpides N."/>
            <person name="Ivanova N."/>
            <person name="Biddle J.F."/>
            <person name="Zhang Z."/>
            <person name="Fitz-Gibbon S.T."/>
            <person name="Lowe T.M."/>
            <person name="Saltikov C."/>
            <person name="House C.H."/>
            <person name="Richardson P."/>
        </authorList>
    </citation>
    <scope>NUCLEOTIDE SEQUENCE [LARGE SCALE GENOMIC DNA]</scope>
    <source>
        <strain evidence="2">ATCC 700844 / DSM 13496 / JCM 10307 / IC-167</strain>
    </source>
</reference>
<dbReference type="OrthoDB" id="26025at2157"/>
<protein>
    <submittedName>
        <fullName evidence="1">Uncharacterized protein</fullName>
    </submittedName>
</protein>
<dbReference type="GeneID" id="25393785"/>
<name>A8MDB0_CALMQ</name>
<evidence type="ECO:0000313" key="1">
    <source>
        <dbReference type="EMBL" id="ABW01766.1"/>
    </source>
</evidence>
<dbReference type="AlphaFoldDB" id="A8MDB0"/>
<dbReference type="KEGG" id="cma:Cmaq_0934"/>
<dbReference type="eggNOG" id="arCOG05467">
    <property type="taxonomic scope" value="Archaea"/>
</dbReference>
<accession>A8MDB0</accession>
<proteinExistence type="predicted"/>